<dbReference type="Proteomes" id="UP001153269">
    <property type="component" value="Unassembled WGS sequence"/>
</dbReference>
<reference evidence="2" key="1">
    <citation type="submission" date="2020-03" db="EMBL/GenBank/DDBJ databases">
        <authorList>
            <person name="Weist P."/>
        </authorList>
    </citation>
    <scope>NUCLEOTIDE SEQUENCE</scope>
</reference>
<feature type="compositionally biased region" description="Polar residues" evidence="1">
    <location>
        <begin position="120"/>
        <end position="130"/>
    </location>
</feature>
<feature type="compositionally biased region" description="Basic and acidic residues" evidence="1">
    <location>
        <begin position="95"/>
        <end position="107"/>
    </location>
</feature>
<name>A0A9N7UUJ7_PLEPL</name>
<comment type="caution">
    <text evidence="2">The sequence shown here is derived from an EMBL/GenBank/DDBJ whole genome shotgun (WGS) entry which is preliminary data.</text>
</comment>
<accession>A0A9N7UUJ7</accession>
<dbReference type="EMBL" id="CADEAL010001902">
    <property type="protein sequence ID" value="CAB1436547.1"/>
    <property type="molecule type" value="Genomic_DNA"/>
</dbReference>
<feature type="region of interest" description="Disordered" evidence="1">
    <location>
        <begin position="95"/>
        <end position="141"/>
    </location>
</feature>
<dbReference type="AlphaFoldDB" id="A0A9N7UUJ7"/>
<evidence type="ECO:0000313" key="3">
    <source>
        <dbReference type="Proteomes" id="UP001153269"/>
    </source>
</evidence>
<sequence length="141" mass="15618">MSGFAKLAGIEPLKTGVQVTSALIMVQNLKTKYPGKQHRPRLGFFANKRTRWHHLPSLSPPPHLCTSLTSLALCSEAFMRRVVVFDPLSSFKERRPAVWKDAGRPRSEPIAAGEYPTAPNKPSNHTASNDKQGKSEAETRV</sequence>
<protein>
    <submittedName>
        <fullName evidence="2">Uncharacterized protein</fullName>
    </submittedName>
</protein>
<keyword evidence="3" id="KW-1185">Reference proteome</keyword>
<evidence type="ECO:0000313" key="2">
    <source>
        <dbReference type="EMBL" id="CAB1436547.1"/>
    </source>
</evidence>
<gene>
    <name evidence="2" type="ORF">PLEPLA_LOCUS24580</name>
</gene>
<proteinExistence type="predicted"/>
<organism evidence="2 3">
    <name type="scientific">Pleuronectes platessa</name>
    <name type="common">European plaice</name>
    <dbReference type="NCBI Taxonomy" id="8262"/>
    <lineage>
        <taxon>Eukaryota</taxon>
        <taxon>Metazoa</taxon>
        <taxon>Chordata</taxon>
        <taxon>Craniata</taxon>
        <taxon>Vertebrata</taxon>
        <taxon>Euteleostomi</taxon>
        <taxon>Actinopterygii</taxon>
        <taxon>Neopterygii</taxon>
        <taxon>Teleostei</taxon>
        <taxon>Neoteleostei</taxon>
        <taxon>Acanthomorphata</taxon>
        <taxon>Carangaria</taxon>
        <taxon>Pleuronectiformes</taxon>
        <taxon>Pleuronectoidei</taxon>
        <taxon>Pleuronectidae</taxon>
        <taxon>Pleuronectes</taxon>
    </lineage>
</organism>
<evidence type="ECO:0000256" key="1">
    <source>
        <dbReference type="SAM" id="MobiDB-lite"/>
    </source>
</evidence>
<feature type="compositionally biased region" description="Basic and acidic residues" evidence="1">
    <location>
        <begin position="131"/>
        <end position="141"/>
    </location>
</feature>